<organism evidence="3 4">
    <name type="scientific">Kineosporia babensis</name>
    <dbReference type="NCBI Taxonomy" id="499548"/>
    <lineage>
        <taxon>Bacteria</taxon>
        <taxon>Bacillati</taxon>
        <taxon>Actinomycetota</taxon>
        <taxon>Actinomycetes</taxon>
        <taxon>Kineosporiales</taxon>
        <taxon>Kineosporiaceae</taxon>
        <taxon>Kineosporia</taxon>
    </lineage>
</organism>
<protein>
    <submittedName>
        <fullName evidence="3">SRPBCC domain-containing protein</fullName>
    </submittedName>
</protein>
<reference evidence="3" key="1">
    <citation type="submission" date="2021-11" db="EMBL/GenBank/DDBJ databases">
        <title>Streptomyces corallinus and Kineosporia corallina sp. nov., two new coral-derived marine actinobacteria.</title>
        <authorList>
            <person name="Buangrab K."/>
            <person name="Sutthacheep M."/>
            <person name="Yeemin T."/>
            <person name="Harunari E."/>
            <person name="Igarashi Y."/>
            <person name="Sripreechasak P."/>
            <person name="Kanchanasin P."/>
            <person name="Tanasupawat S."/>
            <person name="Phongsopitanun W."/>
        </authorList>
    </citation>
    <scope>NUCLEOTIDE SEQUENCE</scope>
    <source>
        <strain evidence="3">JCM 31032</strain>
    </source>
</reference>
<dbReference type="EMBL" id="JAJOMB010000001">
    <property type="protein sequence ID" value="MCD5309700.1"/>
    <property type="molecule type" value="Genomic_DNA"/>
</dbReference>
<evidence type="ECO:0000313" key="4">
    <source>
        <dbReference type="Proteomes" id="UP001138997"/>
    </source>
</evidence>
<evidence type="ECO:0000256" key="1">
    <source>
        <dbReference type="ARBA" id="ARBA00006817"/>
    </source>
</evidence>
<proteinExistence type="inferred from homology"/>
<dbReference type="Gene3D" id="3.30.530.20">
    <property type="match status" value="1"/>
</dbReference>
<dbReference type="AlphaFoldDB" id="A0A9X1SSK1"/>
<dbReference type="SUPFAM" id="SSF55961">
    <property type="entry name" value="Bet v1-like"/>
    <property type="match status" value="1"/>
</dbReference>
<evidence type="ECO:0000259" key="2">
    <source>
        <dbReference type="Pfam" id="PF08327"/>
    </source>
</evidence>
<gene>
    <name evidence="3" type="ORF">LR394_02240</name>
</gene>
<evidence type="ECO:0000313" key="3">
    <source>
        <dbReference type="EMBL" id="MCD5309700.1"/>
    </source>
</evidence>
<dbReference type="InterPro" id="IPR023393">
    <property type="entry name" value="START-like_dom_sf"/>
</dbReference>
<dbReference type="Pfam" id="PF08327">
    <property type="entry name" value="AHSA1"/>
    <property type="match status" value="1"/>
</dbReference>
<dbReference type="InterPro" id="IPR013538">
    <property type="entry name" value="ASHA1/2-like_C"/>
</dbReference>
<comment type="caution">
    <text evidence="3">The sequence shown here is derived from an EMBL/GenBank/DDBJ whole genome shotgun (WGS) entry which is preliminary data.</text>
</comment>
<sequence>MQAGQIIRDADGVRLVFTRDFAVAVERLWQVLTDPELTARWIGRWAGDPASGEVQLWMSAEEGTPAATVTIGVCEAPSVLAVTTSADGSDWPLRLALSAGDDTSSTLTFTHELTEPVDVTSIGPGWEFYLDRLAAVLNGDEVPDDFEKYYPVRASAYA</sequence>
<dbReference type="RefSeq" id="WP_231438622.1">
    <property type="nucleotide sequence ID" value="NZ_JAJOMB010000001.1"/>
</dbReference>
<name>A0A9X1SSK1_9ACTN</name>
<accession>A0A9X1SSK1</accession>
<dbReference type="Proteomes" id="UP001138997">
    <property type="component" value="Unassembled WGS sequence"/>
</dbReference>
<keyword evidence="4" id="KW-1185">Reference proteome</keyword>
<feature type="domain" description="Activator of Hsp90 ATPase homologue 1/2-like C-terminal" evidence="2">
    <location>
        <begin position="23"/>
        <end position="137"/>
    </location>
</feature>
<comment type="similarity">
    <text evidence="1">Belongs to the AHA1 family.</text>
</comment>